<sequence>MSYKSSDANDAQNNKIQDLIEISKNEPYWNFYGEKLIDSDIELIANELIQGYRNCQTLDLFKNKITSKGAVYLSEMLKVDGTLRILNLRWNQIDDDGAKSLFNVLKDENRTLERLHLDLNQITDKSVDSILEMINRNRTLTLLILTDNQISEDNQRQLEKAGQLREPSALDVRFCSIFL</sequence>
<evidence type="ECO:0000313" key="4">
    <source>
        <dbReference type="Proteomes" id="UP000663877"/>
    </source>
</evidence>
<evidence type="ECO:0000313" key="3">
    <source>
        <dbReference type="Proteomes" id="UP000663832"/>
    </source>
</evidence>
<reference evidence="1" key="1">
    <citation type="submission" date="2021-02" db="EMBL/GenBank/DDBJ databases">
        <authorList>
            <person name="Nowell W R."/>
        </authorList>
    </citation>
    <scope>NUCLEOTIDE SEQUENCE</scope>
</reference>
<dbReference type="EMBL" id="CAJNOI010000559">
    <property type="protein sequence ID" value="CAF1307183.1"/>
    <property type="molecule type" value="Genomic_DNA"/>
</dbReference>
<dbReference type="Proteomes" id="UP000663832">
    <property type="component" value="Unassembled WGS sequence"/>
</dbReference>
<dbReference type="OrthoDB" id="8436363at2759"/>
<dbReference type="InterPro" id="IPR001611">
    <property type="entry name" value="Leu-rich_rpt"/>
</dbReference>
<organism evidence="1 4">
    <name type="scientific">Adineta steineri</name>
    <dbReference type="NCBI Taxonomy" id="433720"/>
    <lineage>
        <taxon>Eukaryota</taxon>
        <taxon>Metazoa</taxon>
        <taxon>Spiralia</taxon>
        <taxon>Gnathifera</taxon>
        <taxon>Rotifera</taxon>
        <taxon>Eurotatoria</taxon>
        <taxon>Bdelloidea</taxon>
        <taxon>Adinetida</taxon>
        <taxon>Adinetidae</taxon>
        <taxon>Adineta</taxon>
    </lineage>
</organism>
<dbReference type="Proteomes" id="UP000663877">
    <property type="component" value="Unassembled WGS sequence"/>
</dbReference>
<dbReference type="PANTHER" id="PTHR46984:SF1">
    <property type="entry name" value="LEUCINE-RICH REPEAT-CONTAINING PROTEIN 71"/>
    <property type="match status" value="1"/>
</dbReference>
<dbReference type="Pfam" id="PF13516">
    <property type="entry name" value="LRR_6"/>
    <property type="match status" value="4"/>
</dbReference>
<dbReference type="InterPro" id="IPR032675">
    <property type="entry name" value="LRR_dom_sf"/>
</dbReference>
<name>A0A815E6I4_9BILA</name>
<dbReference type="InterPro" id="IPR053040">
    <property type="entry name" value="LRR-containing_protein_71"/>
</dbReference>
<keyword evidence="3" id="KW-1185">Reference proteome</keyword>
<proteinExistence type="predicted"/>
<dbReference type="EMBL" id="CAJNOM010000920">
    <property type="protein sequence ID" value="CAF1578346.1"/>
    <property type="molecule type" value="Genomic_DNA"/>
</dbReference>
<protein>
    <submittedName>
        <fullName evidence="1">Uncharacterized protein</fullName>
    </submittedName>
</protein>
<evidence type="ECO:0000313" key="1">
    <source>
        <dbReference type="EMBL" id="CAF1307183.1"/>
    </source>
</evidence>
<dbReference type="SMART" id="SM00368">
    <property type="entry name" value="LRR_RI"/>
    <property type="match status" value="3"/>
</dbReference>
<accession>A0A815E6I4</accession>
<gene>
    <name evidence="1" type="ORF">BJG266_LOCUS32607</name>
    <name evidence="2" type="ORF">QVE165_LOCUS49700</name>
</gene>
<comment type="caution">
    <text evidence="1">The sequence shown here is derived from an EMBL/GenBank/DDBJ whole genome shotgun (WGS) entry which is preliminary data.</text>
</comment>
<evidence type="ECO:0000313" key="2">
    <source>
        <dbReference type="EMBL" id="CAF1578346.1"/>
    </source>
</evidence>
<dbReference type="Gene3D" id="3.80.10.10">
    <property type="entry name" value="Ribonuclease Inhibitor"/>
    <property type="match status" value="1"/>
</dbReference>
<dbReference type="PANTHER" id="PTHR46984">
    <property type="entry name" value="LEUCINE-RICH REPEAT-CONTAINING PROTEIN 71"/>
    <property type="match status" value="1"/>
</dbReference>
<dbReference type="AlphaFoldDB" id="A0A815E6I4"/>
<dbReference type="SUPFAM" id="SSF52047">
    <property type="entry name" value="RNI-like"/>
    <property type="match status" value="1"/>
</dbReference>